<dbReference type="EMBL" id="CP067378">
    <property type="protein sequence ID" value="QYS88529.1"/>
    <property type="molecule type" value="Genomic_DNA"/>
</dbReference>
<dbReference type="PROSITE" id="PS51257">
    <property type="entry name" value="PROKAR_LIPOPROTEIN"/>
    <property type="match status" value="1"/>
</dbReference>
<evidence type="ECO:0000259" key="1">
    <source>
        <dbReference type="Pfam" id="PF18294"/>
    </source>
</evidence>
<feature type="domain" description="Peptidase S41 N-terminal" evidence="1">
    <location>
        <begin position="35"/>
        <end position="64"/>
    </location>
</feature>
<accession>A0A8G0P741</accession>
<gene>
    <name evidence="2" type="ORF">JJC05_12930</name>
</gene>
<protein>
    <recommendedName>
        <fullName evidence="1">Peptidase S41 N-terminal domain-containing protein</fullName>
    </recommendedName>
</protein>
<proteinExistence type="predicted"/>
<dbReference type="Proteomes" id="UP000824721">
    <property type="component" value="Chromosome"/>
</dbReference>
<dbReference type="AlphaFoldDB" id="A0A8G0P741"/>
<dbReference type="Pfam" id="PF18294">
    <property type="entry name" value="Pept_S41_N"/>
    <property type="match status" value="1"/>
</dbReference>
<organism evidence="2">
    <name type="scientific">Flavobacterium columnare</name>
    <dbReference type="NCBI Taxonomy" id="996"/>
    <lineage>
        <taxon>Bacteria</taxon>
        <taxon>Pseudomonadati</taxon>
        <taxon>Bacteroidota</taxon>
        <taxon>Flavobacteriia</taxon>
        <taxon>Flavobacteriales</taxon>
        <taxon>Flavobacteriaceae</taxon>
        <taxon>Flavobacterium</taxon>
    </lineage>
</organism>
<dbReference type="InterPro" id="IPR041613">
    <property type="entry name" value="Pept_S41_N"/>
</dbReference>
<dbReference type="KEGG" id="fdv:JJC05_12930"/>
<reference evidence="2" key="1">
    <citation type="submission" date="2020-12" db="EMBL/GenBank/DDBJ databases">
        <title>Genome sequencing of genetic groups of Flavobacterium columnare.</title>
        <authorList>
            <person name="Waldbieser G.C."/>
            <person name="Griffin M.J."/>
            <person name="LaFrentz B.R."/>
        </authorList>
    </citation>
    <scope>NUCLEOTIDE SEQUENCE</scope>
    <source>
        <strain evidence="2">90-106</strain>
    </source>
</reference>
<evidence type="ECO:0000313" key="2">
    <source>
        <dbReference type="EMBL" id="QYS88529.1"/>
    </source>
</evidence>
<sequence>MKKNIIQLFIILTVGTLFSCNDLDDQPQYSELDAHNFIWKGLNKYYYYQENVANLRDDRFGSQNELNSF</sequence>
<name>A0A8G0P741_9FLAO</name>